<dbReference type="Gene3D" id="3.40.50.1820">
    <property type="entry name" value="alpha/beta hydrolase"/>
    <property type="match status" value="1"/>
</dbReference>
<dbReference type="Pfam" id="PF00561">
    <property type="entry name" value="Abhydrolase_1"/>
    <property type="match status" value="1"/>
</dbReference>
<keyword evidence="2" id="KW-0378">Hydrolase</keyword>
<comment type="caution">
    <text evidence="2">The sequence shown here is derived from an EMBL/GenBank/DDBJ whole genome shotgun (WGS) entry which is preliminary data.</text>
</comment>
<dbReference type="InterPro" id="IPR000073">
    <property type="entry name" value="AB_hydrolase_1"/>
</dbReference>
<name>A0A9D9BX46_PROMR</name>
<feature type="domain" description="AB hydrolase-1" evidence="1">
    <location>
        <begin position="60"/>
        <end position="192"/>
    </location>
</feature>
<sequence>MSKTHFEKLCNLNIKFFENAKNSLLDPSGVYLANDVKWIKLNQKWNSLKFPVVIGGKGQPILLLHGFDSSFLEFRRIYQSLKRNFKVIIPDLLGFGFSPRCATNEYTPSKIISYLSDILETLRITKNLKIIGASMGGSTALKLSFEIPYSIDKIILLSPAGLFGEPKSIPFPLNQIGASFLGLQQVRKSLCRQAFAFPDECVGEMEEQIASLHLGCNGWRSSLASFAKSGGFAGTQKYIQNIPIKAVCGENDRILGKKEIKNIRKIDKLNFIGLQNCGHLPHVDLPSLSSKIIQDYFLE</sequence>
<dbReference type="PRINTS" id="PR00111">
    <property type="entry name" value="ABHYDROLASE"/>
</dbReference>
<accession>A0A9D9BX46</accession>
<evidence type="ECO:0000313" key="3">
    <source>
        <dbReference type="Proteomes" id="UP000668060"/>
    </source>
</evidence>
<organism evidence="2 3">
    <name type="scientific">Prochlorococcus marinus CUG1433</name>
    <dbReference type="NCBI Taxonomy" id="2774506"/>
    <lineage>
        <taxon>Bacteria</taxon>
        <taxon>Bacillati</taxon>
        <taxon>Cyanobacteriota</taxon>
        <taxon>Cyanophyceae</taxon>
        <taxon>Synechococcales</taxon>
        <taxon>Prochlorococcaceae</taxon>
        <taxon>Prochlorococcus</taxon>
    </lineage>
</organism>
<gene>
    <name evidence="2" type="ORF">JJ842_09035</name>
</gene>
<protein>
    <submittedName>
        <fullName evidence="2">Alpha/beta hydrolase</fullName>
    </submittedName>
</protein>
<dbReference type="SUPFAM" id="SSF53474">
    <property type="entry name" value="alpha/beta-Hydrolases"/>
    <property type="match status" value="1"/>
</dbReference>
<evidence type="ECO:0000259" key="1">
    <source>
        <dbReference type="Pfam" id="PF00561"/>
    </source>
</evidence>
<proteinExistence type="predicted"/>
<dbReference type="AlphaFoldDB" id="A0A9D9BX46"/>
<dbReference type="GO" id="GO:0016787">
    <property type="term" value="F:hydrolase activity"/>
    <property type="evidence" value="ECO:0007669"/>
    <property type="project" value="UniProtKB-KW"/>
</dbReference>
<dbReference type="Proteomes" id="UP000668060">
    <property type="component" value="Unassembled WGS sequence"/>
</dbReference>
<dbReference type="InterPro" id="IPR029058">
    <property type="entry name" value="AB_hydrolase_fold"/>
</dbReference>
<dbReference type="EMBL" id="JAEPLN010000002">
    <property type="protein sequence ID" value="MBO6972055.1"/>
    <property type="molecule type" value="Genomic_DNA"/>
</dbReference>
<dbReference type="PANTHER" id="PTHR43689:SF8">
    <property type="entry name" value="ALPHA_BETA-HYDROLASES SUPERFAMILY PROTEIN"/>
    <property type="match status" value="1"/>
</dbReference>
<evidence type="ECO:0000313" key="2">
    <source>
        <dbReference type="EMBL" id="MBO6972055.1"/>
    </source>
</evidence>
<reference evidence="2" key="1">
    <citation type="journal article" date="2021" name="Front. Mar. Sci.">
        <title>Genomes of Diverse Isolates of Prochlorococcus High-Light-Adapted Clade II in the Western Pacific Ocean.</title>
        <authorList>
            <person name="Yan W."/>
            <person name="Feng X."/>
            <person name="Zhang W."/>
            <person name="Nawaz M.Z."/>
            <person name="Luo T."/>
            <person name="Zhang R."/>
            <person name="Jiao N."/>
        </authorList>
    </citation>
    <scope>NUCLEOTIDE SEQUENCE</scope>
    <source>
        <strain evidence="2">CUG1433</strain>
    </source>
</reference>
<dbReference type="PANTHER" id="PTHR43689">
    <property type="entry name" value="HYDROLASE"/>
    <property type="match status" value="1"/>
</dbReference>